<reference evidence="4 5" key="1">
    <citation type="journal article" date="2019" name="Mol. Biol. Evol.">
        <title>Blast fungal genomes show frequent chromosomal changes, gene gains and losses, and effector gene turnover.</title>
        <authorList>
            <person name="Gomez Luciano L.B."/>
            <person name="Jason Tsai I."/>
            <person name="Chuma I."/>
            <person name="Tosa Y."/>
            <person name="Chen Y.H."/>
            <person name="Li J.Y."/>
            <person name="Li M.Y."/>
            <person name="Jade Lu M.Y."/>
            <person name="Nakayashiki H."/>
            <person name="Li W.H."/>
        </authorList>
    </citation>
    <scope>NUCLEOTIDE SEQUENCE [LARGE SCALE GENOMIC DNA]</scope>
    <source>
        <strain evidence="4">MZ5-1-6</strain>
    </source>
</reference>
<feature type="region of interest" description="Disordered" evidence="2">
    <location>
        <begin position="1"/>
        <end position="33"/>
    </location>
</feature>
<dbReference type="Pfam" id="PF03583">
    <property type="entry name" value="LIP"/>
    <property type="match status" value="1"/>
</dbReference>
<dbReference type="EMBL" id="CP034210">
    <property type="protein sequence ID" value="QBZ66525.1"/>
    <property type="molecule type" value="Genomic_DNA"/>
</dbReference>
<feature type="domain" description="Heterokaryon incompatibility" evidence="3">
    <location>
        <begin position="345"/>
        <end position="403"/>
    </location>
</feature>
<name>A0A4P7NV91_PYROR</name>
<dbReference type="PANTHER" id="PTHR34853">
    <property type="match status" value="1"/>
</dbReference>
<proteinExistence type="predicted"/>
<dbReference type="Pfam" id="PF06985">
    <property type="entry name" value="HET"/>
    <property type="match status" value="1"/>
</dbReference>
<sequence>MDATDDGQFSIPSRRRENHRRLVPGLPGHRDGLLGRRMQSERWAFGAVQTASQAARTGRRAPVRRMLSGLAEEDAGNHKEMVLLLSRIMSDRPDAGRETLHKLQVEHRIDLITILGSRPWGDDMLGDAMWSSWGRMRDGAICSMPHGSGVYVDYKQDGSVAEVGLNGYFPTCNVTQSRNGRIVTESSAAEAAALLSTALVAVTCAGEDYQKYTSALGDFARRWLAHLEGSLGAQDLGDMLAWGGALPVVTMVGMLEPIPDAAKNLAVAARDVLARGGMQSLQCPILMSPTQTDYCASLRAVGSVADGAQPLRIYDSATEQIRRYEGGAPYCAVSYVWKEWDDDHLRAKLRWYAADGQGIFWVDRWCINQSDDEEKADQLAKMVHIYARAAETLVLVKSQQDISVTRGWDDLGKAWEEAAWHTRAWTYQEGACSHHPVVLIQGPSESISLDAALVEVAAECRKHTETQGFAWPLMLSLGPLSRVVGRKCLMGKSRGITACHAIAPTAFGSVGLEALEFGIVQIGNVMDALLTRESTSPDEVFQAALPLAGIKLNLEGITTRKDLLTHLINDGHIGTNILACCGELEWDGECSWVPSYDKQEPGLPSIGRADSSSCHASVVDGLLCLKIRDIKAQEAHDEPLPLRCLRSGRLLTLQGKNIRWFALVTYAGAANGVVVKYSPVEHDDGRIYVTGNYLALRVVKDRELGSSKQVAIMNDMFGAYLPAPAILVSAKPHRRLHSFVIGQKVSDTRHHLLLWILQDVANCSNLLVETSVEEKASSIIKIISIDPVEMFLYHRSCPAVNSSGSCYDPKGFFTMGRFANVWMPIYGLLTTVLATELIPPSQDPWYAAPPGFESKAPGTILRTRQAPPNITALANNSADAHQLLFRSTDTRYRPSWAVTTVFLPTEESRASRNKPALLSYQIPYNTLDVDQSPSYGLSTIYGENIMADVRQGLSQGWIVSVPDFEGPEAAFSAGPQAGHAVLDSVRAVLSFTNLTEPDSARYALWGYSGGAFASGFAGELQASYAPELDFAGIAIGGVLSNFTQIIYNVTGSPVAAIVPYALLGLTAQYPEARQYLVDHLHKEGTHNATSFLSALHIPAAEAIALFSGQDIFGYFTNGDEIMRAPELARVFGNNWHESYHGIPQMPVYAYKAIHDENTNIRTTDEHIARICGVGANVRYDRNTVGGHEDEAISGGRRALKWLSDALDGRQLEPANGCKVQNVTVGVSV</sequence>
<dbReference type="SUPFAM" id="SSF53474">
    <property type="entry name" value="alpha/beta-Hydrolases"/>
    <property type="match status" value="1"/>
</dbReference>
<organism evidence="4 5">
    <name type="scientific">Pyricularia oryzae</name>
    <name type="common">Rice blast fungus</name>
    <name type="synonym">Magnaporthe oryzae</name>
    <dbReference type="NCBI Taxonomy" id="318829"/>
    <lineage>
        <taxon>Eukaryota</taxon>
        <taxon>Fungi</taxon>
        <taxon>Dikarya</taxon>
        <taxon>Ascomycota</taxon>
        <taxon>Pezizomycotina</taxon>
        <taxon>Sordariomycetes</taxon>
        <taxon>Sordariomycetidae</taxon>
        <taxon>Magnaporthales</taxon>
        <taxon>Pyriculariaceae</taxon>
        <taxon>Pyricularia</taxon>
    </lineage>
</organism>
<protein>
    <recommendedName>
        <fullName evidence="3">Heterokaryon incompatibility domain-containing protein</fullName>
    </recommendedName>
</protein>
<dbReference type="AlphaFoldDB" id="A0A4P7NV91"/>
<evidence type="ECO:0000259" key="3">
    <source>
        <dbReference type="Pfam" id="PF06985"/>
    </source>
</evidence>
<evidence type="ECO:0000313" key="4">
    <source>
        <dbReference type="EMBL" id="QBZ66525.1"/>
    </source>
</evidence>
<dbReference type="GO" id="GO:0004806">
    <property type="term" value="F:triacylglycerol lipase activity"/>
    <property type="evidence" value="ECO:0007669"/>
    <property type="project" value="InterPro"/>
</dbReference>
<dbReference type="Gene3D" id="3.40.50.1820">
    <property type="entry name" value="alpha/beta hydrolase"/>
    <property type="match status" value="1"/>
</dbReference>
<dbReference type="InterPro" id="IPR029058">
    <property type="entry name" value="AB_hydrolase_fold"/>
</dbReference>
<keyword evidence="1" id="KW-0378">Hydrolase</keyword>
<dbReference type="PANTHER" id="PTHR34853:SF5">
    <property type="entry name" value="LIP-DOMAIN-CONTAINING PROTEIN-RELATED"/>
    <property type="match status" value="1"/>
</dbReference>
<dbReference type="Gene3D" id="1.10.260.130">
    <property type="match status" value="1"/>
</dbReference>
<dbReference type="InterPro" id="IPR005152">
    <property type="entry name" value="Lipase_secreted"/>
</dbReference>
<dbReference type="GO" id="GO:0016042">
    <property type="term" value="P:lipid catabolic process"/>
    <property type="evidence" value="ECO:0007669"/>
    <property type="project" value="InterPro"/>
</dbReference>
<gene>
    <name evidence="4" type="ORF">PoMZ_13504</name>
</gene>
<dbReference type="InterPro" id="IPR010730">
    <property type="entry name" value="HET"/>
</dbReference>
<dbReference type="ESTHER" id="mago7-q2khf8">
    <property type="family name" value="Fungal-Bact_LIP"/>
</dbReference>
<evidence type="ECO:0000256" key="2">
    <source>
        <dbReference type="SAM" id="MobiDB-lite"/>
    </source>
</evidence>
<evidence type="ECO:0000256" key="1">
    <source>
        <dbReference type="ARBA" id="ARBA00022801"/>
    </source>
</evidence>
<dbReference type="Proteomes" id="UP000294847">
    <property type="component" value="Chromosome 7"/>
</dbReference>
<accession>A0A4P7NV91</accession>
<evidence type="ECO:0000313" key="5">
    <source>
        <dbReference type="Proteomes" id="UP000294847"/>
    </source>
</evidence>